<gene>
    <name evidence="1" type="ORF">MHBO_001415</name>
</gene>
<organism evidence="1 2">
    <name type="scientific">Bonamia ostreae</name>
    <dbReference type="NCBI Taxonomy" id="126728"/>
    <lineage>
        <taxon>Eukaryota</taxon>
        <taxon>Sar</taxon>
        <taxon>Rhizaria</taxon>
        <taxon>Endomyxa</taxon>
        <taxon>Ascetosporea</taxon>
        <taxon>Haplosporida</taxon>
        <taxon>Bonamia</taxon>
    </lineage>
</organism>
<evidence type="ECO:0000313" key="2">
    <source>
        <dbReference type="Proteomes" id="UP001439008"/>
    </source>
</evidence>
<dbReference type="Proteomes" id="UP001439008">
    <property type="component" value="Unassembled WGS sequence"/>
</dbReference>
<dbReference type="Gene3D" id="2.30.42.10">
    <property type="match status" value="1"/>
</dbReference>
<sequence length="408" mass="46133">MMEEDNSSAESKSLKTTDSYDKSLLDAVSTINEDLKKLIFGVSSEDKTEKPIKNNPFGALNYSASPKKLVNNSEKFDKYAIKYDENGFDKSGKNENFAFEDKPIMFKRHSFKKMNNLILENDNYNQNLDNHNLFKNGQKSINKNFIKNGQNLDNQNFIKNGQNLENQNLFKNGQKSINKNFIKNGQNLDNQNFIKNGQNQIDKNLFKTEKTKSLLRSPFVSPLAPASLRTAPYSSMFWGADYNVTESLKEQKSSKEELKNGSLNVGPYKSMFWGENYNVPEKKDRTEILRENGLKERFGNIEKVPEKAIGKSKEKGEMESVGDSVTGNFVNGAIYDNSKLQKSGFLIATHLVKTAAADRAGLCVGDIIVQFGNFRKNTFPGLEKISTFVQSKANSQISVVVFREEIVF</sequence>
<comment type="caution">
    <text evidence="1">The sequence shown here is derived from an EMBL/GenBank/DDBJ whole genome shotgun (WGS) entry which is preliminary data.</text>
</comment>
<name>A0ABV2AIX0_9EUKA</name>
<reference evidence="1 2" key="1">
    <citation type="journal article" date="2024" name="BMC Biol.">
        <title>Comparative genomics of Ascetosporea gives new insight into the evolutionary basis for animal parasitism in Rhizaria.</title>
        <authorList>
            <person name="Hiltunen Thoren M."/>
            <person name="Onut-Brannstrom I."/>
            <person name="Alfjorden A."/>
            <person name="Peckova H."/>
            <person name="Swords F."/>
            <person name="Hooper C."/>
            <person name="Holzer A.S."/>
            <person name="Bass D."/>
            <person name="Burki F."/>
        </authorList>
    </citation>
    <scope>NUCLEOTIDE SEQUENCE [LARGE SCALE GENOMIC DNA]</scope>
    <source>
        <strain evidence="1">20-A016</strain>
    </source>
</reference>
<proteinExistence type="predicted"/>
<dbReference type="InterPro" id="IPR036034">
    <property type="entry name" value="PDZ_sf"/>
</dbReference>
<accession>A0ABV2AIX0</accession>
<evidence type="ECO:0000313" key="1">
    <source>
        <dbReference type="EMBL" id="MES1919616.1"/>
    </source>
</evidence>
<dbReference type="EMBL" id="JBDODL010000342">
    <property type="protein sequence ID" value="MES1919616.1"/>
    <property type="molecule type" value="Genomic_DNA"/>
</dbReference>
<keyword evidence="2" id="KW-1185">Reference proteome</keyword>
<protein>
    <recommendedName>
        <fullName evidence="3">PDZ domain-containing protein</fullName>
    </recommendedName>
</protein>
<evidence type="ECO:0008006" key="3">
    <source>
        <dbReference type="Google" id="ProtNLM"/>
    </source>
</evidence>
<dbReference type="SUPFAM" id="SSF50156">
    <property type="entry name" value="PDZ domain-like"/>
    <property type="match status" value="1"/>
</dbReference>